<dbReference type="PANTHER" id="PTHR42643:SF33">
    <property type="entry name" value="GLUTAMATE RECEPTOR 2-LIKE PROTEIN"/>
    <property type="match status" value="1"/>
</dbReference>
<reference evidence="10 11" key="1">
    <citation type="submission" date="2020-04" db="EMBL/GenBank/DDBJ databases">
        <authorList>
            <person name="Wallbank WR R."/>
            <person name="Pardo Diaz C."/>
            <person name="Kozak K."/>
            <person name="Martin S."/>
            <person name="Jiggins C."/>
            <person name="Moest M."/>
            <person name="Warren A I."/>
            <person name="Byers J.R.P. K."/>
            <person name="Montejo-Kovacevich G."/>
            <person name="Yen C E."/>
        </authorList>
    </citation>
    <scope>NUCLEOTIDE SEQUENCE [LARGE SCALE GENOMIC DNA]</scope>
</reference>
<evidence type="ECO:0000313" key="11">
    <source>
        <dbReference type="Proteomes" id="UP000494256"/>
    </source>
</evidence>
<evidence type="ECO:0000256" key="4">
    <source>
        <dbReference type="ARBA" id="ARBA00022989"/>
    </source>
</evidence>
<dbReference type="OrthoDB" id="425619at2759"/>
<comment type="subcellular location">
    <subcellularLocation>
        <location evidence="1">Cell membrane</location>
        <topology evidence="1">Multi-pass membrane protein</topology>
    </subcellularLocation>
</comment>
<evidence type="ECO:0000256" key="8">
    <source>
        <dbReference type="SAM" id="Phobius"/>
    </source>
</evidence>
<dbReference type="SUPFAM" id="SSF53850">
    <property type="entry name" value="Periplasmic binding protein-like II"/>
    <property type="match status" value="1"/>
</dbReference>
<evidence type="ECO:0000256" key="3">
    <source>
        <dbReference type="ARBA" id="ARBA00022692"/>
    </source>
</evidence>
<dbReference type="Proteomes" id="UP000494256">
    <property type="component" value="Unassembled WGS sequence"/>
</dbReference>
<evidence type="ECO:0000259" key="9">
    <source>
        <dbReference type="Pfam" id="PF24576"/>
    </source>
</evidence>
<sequence length="434" mass="50502">MFSKTYRWLLLGKADTVLNELAELNVLVDSEFIVAEELDIGDFLLQAVYKIKPEAEWIVEYYGSWTNKSGLNKSQERIMSNAVRRKDLKGNTIVTSLVITDNRTRYNLADLTNTFIDPVTKSTFHAINNLYEFLNATRLFIFSDSWGHPVNGSWTGMNGDIYTGKADLCGTISFMNKDRMEILEYITIPGFTSMSKIVFRQPPLSYQYNLFTLPFTTAVWYCLGGFILILVIILYVNAKWDIKKCEDYEEADYARDPIRKAFYETKISPKGYKPIFISLEEGVKRLQTKPFAFNMNIGTGYRIVSQYFREHEKCGLREIDYIQGRKPWFCCKKESPYTEMYRVGLLRIEEHGLNTRNNRMIFVKKPLCTVTSGNFESVKMVDFYPALLMLLYGVLLAFALLLAEILLHRSLEMKENFQRNIKSRSNQFRRAQFN</sequence>
<feature type="transmembrane region" description="Helical" evidence="8">
    <location>
        <begin position="386"/>
        <end position="407"/>
    </location>
</feature>
<evidence type="ECO:0000256" key="5">
    <source>
        <dbReference type="ARBA" id="ARBA00023136"/>
    </source>
</evidence>
<keyword evidence="5 8" id="KW-0472">Membrane</keyword>
<evidence type="ECO:0000256" key="2">
    <source>
        <dbReference type="ARBA" id="ARBA00022475"/>
    </source>
</evidence>
<evidence type="ECO:0000256" key="1">
    <source>
        <dbReference type="ARBA" id="ARBA00004651"/>
    </source>
</evidence>
<dbReference type="PANTHER" id="PTHR42643">
    <property type="entry name" value="IONOTROPIC RECEPTOR 20A-RELATED"/>
    <property type="match status" value="1"/>
</dbReference>
<protein>
    <recommendedName>
        <fullName evidence="9">Ionotropic receptor 75a N-terminal domain-containing protein</fullName>
    </recommendedName>
</protein>
<dbReference type="EMBL" id="CADEBD010000171">
    <property type="protein sequence ID" value="CAB3224088.1"/>
    <property type="molecule type" value="Genomic_DNA"/>
</dbReference>
<keyword evidence="4 8" id="KW-1133">Transmembrane helix</keyword>
<feature type="domain" description="Ionotropic receptor 75a N-terminal" evidence="9">
    <location>
        <begin position="2"/>
        <end position="97"/>
    </location>
</feature>
<accession>A0A8S0YY92</accession>
<comment type="caution">
    <text evidence="10">The sequence shown here is derived from an EMBL/GenBank/DDBJ whole genome shotgun (WGS) entry which is preliminary data.</text>
</comment>
<evidence type="ECO:0000313" key="10">
    <source>
        <dbReference type="EMBL" id="CAB3224088.1"/>
    </source>
</evidence>
<keyword evidence="3 8" id="KW-0812">Transmembrane</keyword>
<organism evidence="10 11">
    <name type="scientific">Arctia plantaginis</name>
    <name type="common">Wood tiger moth</name>
    <name type="synonym">Phalaena plantaginis</name>
    <dbReference type="NCBI Taxonomy" id="874455"/>
    <lineage>
        <taxon>Eukaryota</taxon>
        <taxon>Metazoa</taxon>
        <taxon>Ecdysozoa</taxon>
        <taxon>Arthropoda</taxon>
        <taxon>Hexapoda</taxon>
        <taxon>Insecta</taxon>
        <taxon>Pterygota</taxon>
        <taxon>Neoptera</taxon>
        <taxon>Endopterygota</taxon>
        <taxon>Lepidoptera</taxon>
        <taxon>Glossata</taxon>
        <taxon>Ditrysia</taxon>
        <taxon>Noctuoidea</taxon>
        <taxon>Erebidae</taxon>
        <taxon>Arctiinae</taxon>
        <taxon>Arctia</taxon>
    </lineage>
</organism>
<dbReference type="Pfam" id="PF24576">
    <property type="entry name" value="IR75A_N"/>
    <property type="match status" value="1"/>
</dbReference>
<keyword evidence="7" id="KW-0325">Glycoprotein</keyword>
<evidence type="ECO:0000256" key="6">
    <source>
        <dbReference type="ARBA" id="ARBA00023170"/>
    </source>
</evidence>
<keyword evidence="6" id="KW-0675">Receptor</keyword>
<dbReference type="InterPro" id="IPR052192">
    <property type="entry name" value="Insect_Ionotropic_Sensory_Rcpt"/>
</dbReference>
<dbReference type="AlphaFoldDB" id="A0A8S0YY92"/>
<dbReference type="InterPro" id="IPR057074">
    <property type="entry name" value="IR75A_N"/>
</dbReference>
<dbReference type="Gene3D" id="3.40.190.10">
    <property type="entry name" value="Periplasmic binding protein-like II"/>
    <property type="match status" value="1"/>
</dbReference>
<keyword evidence="2" id="KW-1003">Cell membrane</keyword>
<feature type="transmembrane region" description="Helical" evidence="8">
    <location>
        <begin position="218"/>
        <end position="236"/>
    </location>
</feature>
<name>A0A8S0YY92_ARCPL</name>
<proteinExistence type="predicted"/>
<evidence type="ECO:0000256" key="7">
    <source>
        <dbReference type="ARBA" id="ARBA00023180"/>
    </source>
</evidence>
<gene>
    <name evidence="10" type="ORF">APLA_LOCUS1702</name>
</gene>
<dbReference type="GO" id="GO:0005886">
    <property type="term" value="C:plasma membrane"/>
    <property type="evidence" value="ECO:0007669"/>
    <property type="project" value="UniProtKB-SubCell"/>
</dbReference>